<keyword evidence="2" id="KW-0472">Membrane</keyword>
<keyword evidence="2" id="KW-1133">Transmembrane helix</keyword>
<evidence type="ECO:0000313" key="5">
    <source>
        <dbReference type="EMBL" id="CAL4185029.1"/>
    </source>
</evidence>
<sequence length="142" mass="16280">QFEVIDEDDNFENNGGPFLFEIRSGNDDAMFGINEDGRIVTSSKVKRNRVRDNYVLNIRAYDNGRPPLFSETKINIQIVPESQYPPTVVPLIVDVFVKTIDTKDYSLGKIQAFDEDPYDTLSYNIQKDVWGNTGHLFSIDHM</sequence>
<organism evidence="5 6">
    <name type="scientific">Meganyctiphanes norvegica</name>
    <name type="common">Northern krill</name>
    <name type="synonym">Thysanopoda norvegica</name>
    <dbReference type="NCBI Taxonomy" id="48144"/>
    <lineage>
        <taxon>Eukaryota</taxon>
        <taxon>Metazoa</taxon>
        <taxon>Ecdysozoa</taxon>
        <taxon>Arthropoda</taxon>
        <taxon>Crustacea</taxon>
        <taxon>Multicrustacea</taxon>
        <taxon>Malacostraca</taxon>
        <taxon>Eumalacostraca</taxon>
        <taxon>Eucarida</taxon>
        <taxon>Euphausiacea</taxon>
        <taxon>Euphausiidae</taxon>
        <taxon>Meganyctiphanes</taxon>
    </lineage>
</organism>
<dbReference type="PANTHER" id="PTHR24026:SF126">
    <property type="entry name" value="PROTOCADHERIN FAT 4"/>
    <property type="match status" value="1"/>
</dbReference>
<dbReference type="PANTHER" id="PTHR24026">
    <property type="entry name" value="FAT ATYPICAL CADHERIN-RELATED"/>
    <property type="match status" value="1"/>
</dbReference>
<dbReference type="SUPFAM" id="SSF49313">
    <property type="entry name" value="Cadherin-like"/>
    <property type="match status" value="1"/>
</dbReference>
<dbReference type="InterPro" id="IPR002126">
    <property type="entry name" value="Cadherin-like_dom"/>
</dbReference>
<dbReference type="InterPro" id="IPR015919">
    <property type="entry name" value="Cadherin-like_sf"/>
</dbReference>
<evidence type="ECO:0000256" key="3">
    <source>
        <dbReference type="PROSITE-ProRule" id="PRU00043"/>
    </source>
</evidence>
<evidence type="ECO:0000256" key="2">
    <source>
        <dbReference type="ARBA" id="ARBA00022989"/>
    </source>
</evidence>
<evidence type="ECO:0000313" key="6">
    <source>
        <dbReference type="Proteomes" id="UP001497623"/>
    </source>
</evidence>
<dbReference type="SMART" id="SM00112">
    <property type="entry name" value="CA"/>
    <property type="match status" value="1"/>
</dbReference>
<dbReference type="PROSITE" id="PS50268">
    <property type="entry name" value="CADHERIN_2"/>
    <property type="match status" value="1"/>
</dbReference>
<dbReference type="Proteomes" id="UP001497623">
    <property type="component" value="Unassembled WGS sequence"/>
</dbReference>
<keyword evidence="1" id="KW-0812">Transmembrane</keyword>
<keyword evidence="3" id="KW-0106">Calcium</keyword>
<evidence type="ECO:0000259" key="4">
    <source>
        <dbReference type="PROSITE" id="PS50268"/>
    </source>
</evidence>
<dbReference type="Pfam" id="PF00028">
    <property type="entry name" value="Cadherin"/>
    <property type="match status" value="1"/>
</dbReference>
<evidence type="ECO:0000256" key="1">
    <source>
        <dbReference type="ARBA" id="ARBA00022692"/>
    </source>
</evidence>
<dbReference type="GO" id="GO:0005509">
    <property type="term" value="F:calcium ion binding"/>
    <property type="evidence" value="ECO:0007669"/>
    <property type="project" value="UniProtKB-UniRule"/>
</dbReference>
<keyword evidence="6" id="KW-1185">Reference proteome</keyword>
<name>A0AAV2SCI5_MEGNR</name>
<comment type="caution">
    <text evidence="5">The sequence shown here is derived from an EMBL/GenBank/DDBJ whole genome shotgun (WGS) entry which is preliminary data.</text>
</comment>
<feature type="non-terminal residue" evidence="5">
    <location>
        <position position="1"/>
    </location>
</feature>
<dbReference type="EMBL" id="CAXKWB010062221">
    <property type="protein sequence ID" value="CAL4185029.1"/>
    <property type="molecule type" value="Genomic_DNA"/>
</dbReference>
<protein>
    <recommendedName>
        <fullName evidence="4">Cadherin domain-containing protein</fullName>
    </recommendedName>
</protein>
<dbReference type="AlphaFoldDB" id="A0AAV2SCI5"/>
<reference evidence="5 6" key="1">
    <citation type="submission" date="2024-05" db="EMBL/GenBank/DDBJ databases">
        <authorList>
            <person name="Wallberg A."/>
        </authorList>
    </citation>
    <scope>NUCLEOTIDE SEQUENCE [LARGE SCALE GENOMIC DNA]</scope>
</reference>
<feature type="domain" description="Cadherin" evidence="4">
    <location>
        <begin position="1"/>
        <end position="88"/>
    </location>
</feature>
<feature type="non-terminal residue" evidence="5">
    <location>
        <position position="142"/>
    </location>
</feature>
<proteinExistence type="predicted"/>
<dbReference type="GO" id="GO:0007156">
    <property type="term" value="P:homophilic cell adhesion via plasma membrane adhesion molecules"/>
    <property type="evidence" value="ECO:0007669"/>
    <property type="project" value="InterPro"/>
</dbReference>
<dbReference type="Gene3D" id="2.60.40.60">
    <property type="entry name" value="Cadherins"/>
    <property type="match status" value="1"/>
</dbReference>
<dbReference type="CDD" id="cd11304">
    <property type="entry name" value="Cadherin_repeat"/>
    <property type="match status" value="1"/>
</dbReference>
<dbReference type="GO" id="GO:0005886">
    <property type="term" value="C:plasma membrane"/>
    <property type="evidence" value="ECO:0007669"/>
    <property type="project" value="UniProtKB-SubCell"/>
</dbReference>
<accession>A0AAV2SCI5</accession>
<gene>
    <name evidence="5" type="ORF">MNOR_LOCUS35904</name>
</gene>